<gene>
    <name evidence="2" type="ORF">APQ14_01200</name>
</gene>
<proteinExistence type="predicted"/>
<dbReference type="Proteomes" id="UP000057389">
    <property type="component" value="Unassembled WGS sequence"/>
</dbReference>
<protein>
    <submittedName>
        <fullName evidence="2">Uncharacterized protein</fullName>
    </submittedName>
</protein>
<sequence>MIMFISAFFATLSYSIFPFLNEFWWSRVIIGLLSGVAAFCISALFFTVWLVEWRTSRALTRLEPSTKDIEKLLSTGVIFSSEQHRSFERYLKTLNC</sequence>
<name>A0A109DBE9_9VIBR</name>
<keyword evidence="1" id="KW-1133">Transmembrane helix</keyword>
<comment type="caution">
    <text evidence="2">The sequence shown here is derived from an EMBL/GenBank/DDBJ whole genome shotgun (WGS) entry which is preliminary data.</text>
</comment>
<keyword evidence="1" id="KW-0812">Transmembrane</keyword>
<dbReference type="EMBL" id="LMXU01000003">
    <property type="protein sequence ID" value="KWU02349.1"/>
    <property type="molecule type" value="Genomic_DNA"/>
</dbReference>
<evidence type="ECO:0000256" key="1">
    <source>
        <dbReference type="SAM" id="Phobius"/>
    </source>
</evidence>
<reference evidence="2 3" key="1">
    <citation type="submission" date="2015-11" db="EMBL/GenBank/DDBJ databases">
        <title>Draft WGS of Vibrio toranzoniae.</title>
        <authorList>
            <person name="Lasa A."/>
            <person name="Romalde J.L."/>
        </authorList>
    </citation>
    <scope>NUCLEOTIDE SEQUENCE [LARGE SCALE GENOMIC DNA]</scope>
    <source>
        <strain evidence="2 3">Vb 10.8</strain>
    </source>
</reference>
<dbReference type="AlphaFoldDB" id="A0A109DBE9"/>
<evidence type="ECO:0000313" key="2">
    <source>
        <dbReference type="EMBL" id="KWU02349.1"/>
    </source>
</evidence>
<organism evidence="2 3">
    <name type="scientific">Vibrio toranzoniae</name>
    <dbReference type="NCBI Taxonomy" id="1194427"/>
    <lineage>
        <taxon>Bacteria</taxon>
        <taxon>Pseudomonadati</taxon>
        <taxon>Pseudomonadota</taxon>
        <taxon>Gammaproteobacteria</taxon>
        <taxon>Vibrionales</taxon>
        <taxon>Vibrionaceae</taxon>
        <taxon>Vibrio</taxon>
    </lineage>
</organism>
<keyword evidence="3" id="KW-1185">Reference proteome</keyword>
<feature type="transmembrane region" description="Helical" evidence="1">
    <location>
        <begin position="28"/>
        <end position="51"/>
    </location>
</feature>
<keyword evidence="1" id="KW-0472">Membrane</keyword>
<accession>A0A109DBE9</accession>
<evidence type="ECO:0000313" key="3">
    <source>
        <dbReference type="Proteomes" id="UP000057389"/>
    </source>
</evidence>